<sequence length="730" mass="81522">MNVEGEQKEETKGWRKGLKKVGNWLAHKDHDTWLKDIRGNLSLVATVIATITFQSALNPPGGVRPPQENGIVACQGLIPCPGESVLAYTMAEAYTRFLICNTICFISSSAVCLWLVSGLTLNNRFFNWLLSIGMCVTISSLALTYMYGAQMVTPNPVWTTSTSMFGIVILVWLALLGVVVVVHSLRLFGFRASSLEFGRQSRSPSTSASSASSYSSGSWWKVVIHHGGKFVNEGYLKYEGESDTMLFYPDVWSYFVVVSVVKSLGYDGFKELWFSVGCGPVLDDRLEPLFDDVGVMHMVNLAQLNGKVHLYVVHTVSEAEVIHMIEYSVDEGGDEVAPQVNEGGEGAQVVEGIDDGVRQQLDEGVSAHGQRAEMTEANENEGERIEAQEGDVSGERIDVEGGYAERTEAYEVQVEEVEVEEADEVQVEEAEVEEANVERTKADEVHEEGEGKRIEVQEGPVEAERIEGNRLDGEGDRLDGEAYTIEVEDLEDIEVEVHDCSTSRDGDDGLVDINVQCDVRESCTDLEVEVEPFLPGSESNSEEDEINDSSWFNDEWESEDLTLPDISDEESEDEDGYGHFSTFTMPKKMLDFNSEVGTYFVDKQDILDAIKTYAVENEKNLKLVNNDKNRIRVKYLGSKGECPWVAYFGFMDAVKSWQLRTMVDRHTCSKEHKLRLFNAKWLSRKLEKTIRENPNLKGVNIRDTSAVRGNDSGCFHPLAAVPEPRHIQPR</sequence>
<keyword evidence="2 8" id="KW-0812">Transmembrane</keyword>
<dbReference type="AlphaFoldDB" id="A0AAQ3MID5"/>
<dbReference type="InterPro" id="IPR026961">
    <property type="entry name" value="PGG_dom"/>
</dbReference>
<organism evidence="11 12">
    <name type="scientific">Vigna mungo</name>
    <name type="common">Black gram</name>
    <name type="synonym">Phaseolus mungo</name>
    <dbReference type="NCBI Taxonomy" id="3915"/>
    <lineage>
        <taxon>Eukaryota</taxon>
        <taxon>Viridiplantae</taxon>
        <taxon>Streptophyta</taxon>
        <taxon>Embryophyta</taxon>
        <taxon>Tracheophyta</taxon>
        <taxon>Spermatophyta</taxon>
        <taxon>Magnoliopsida</taxon>
        <taxon>eudicotyledons</taxon>
        <taxon>Gunneridae</taxon>
        <taxon>Pentapetalae</taxon>
        <taxon>rosids</taxon>
        <taxon>fabids</taxon>
        <taxon>Fabales</taxon>
        <taxon>Fabaceae</taxon>
        <taxon>Papilionoideae</taxon>
        <taxon>50 kb inversion clade</taxon>
        <taxon>NPAAA clade</taxon>
        <taxon>indigoferoid/millettioid clade</taxon>
        <taxon>Phaseoleae</taxon>
        <taxon>Vigna</taxon>
    </lineage>
</organism>
<evidence type="ECO:0008006" key="13">
    <source>
        <dbReference type="Google" id="ProtNLM"/>
    </source>
</evidence>
<dbReference type="PANTHER" id="PTHR24186:SF37">
    <property type="entry name" value="PGG DOMAIN-CONTAINING PROTEIN"/>
    <property type="match status" value="1"/>
</dbReference>
<dbReference type="Proteomes" id="UP001374535">
    <property type="component" value="Chromosome 11"/>
</dbReference>
<feature type="compositionally biased region" description="Basic and acidic residues" evidence="7">
    <location>
        <begin position="436"/>
        <end position="453"/>
    </location>
</feature>
<dbReference type="EMBL" id="CP144690">
    <property type="protein sequence ID" value="WVY91445.1"/>
    <property type="molecule type" value="Genomic_DNA"/>
</dbReference>
<dbReference type="PANTHER" id="PTHR24186">
    <property type="entry name" value="PROTEIN PHOSPHATASE 1 REGULATORY SUBUNIT"/>
    <property type="match status" value="1"/>
</dbReference>
<keyword evidence="6 8" id="KW-0472">Membrane</keyword>
<evidence type="ECO:0000256" key="3">
    <source>
        <dbReference type="ARBA" id="ARBA00022737"/>
    </source>
</evidence>
<evidence type="ECO:0000313" key="12">
    <source>
        <dbReference type="Proteomes" id="UP001374535"/>
    </source>
</evidence>
<evidence type="ECO:0000256" key="2">
    <source>
        <dbReference type="ARBA" id="ARBA00022692"/>
    </source>
</evidence>
<keyword evidence="5" id="KW-0040">ANK repeat</keyword>
<proteinExistence type="predicted"/>
<evidence type="ECO:0000256" key="4">
    <source>
        <dbReference type="ARBA" id="ARBA00022989"/>
    </source>
</evidence>
<comment type="subcellular location">
    <subcellularLocation>
        <location evidence="1">Membrane</location>
        <topology evidence="1">Multi-pass membrane protein</topology>
    </subcellularLocation>
</comment>
<dbReference type="GO" id="GO:0005886">
    <property type="term" value="C:plasma membrane"/>
    <property type="evidence" value="ECO:0007669"/>
    <property type="project" value="TreeGrafter"/>
</dbReference>
<keyword evidence="3" id="KW-0677">Repeat</keyword>
<evidence type="ECO:0000256" key="6">
    <source>
        <dbReference type="ARBA" id="ARBA00023136"/>
    </source>
</evidence>
<feature type="domain" description="PB1-like" evidence="10">
    <location>
        <begin position="221"/>
        <end position="314"/>
    </location>
</feature>
<feature type="domain" description="PGG" evidence="9">
    <location>
        <begin position="32"/>
        <end position="149"/>
    </location>
</feature>
<gene>
    <name evidence="11" type="ORF">V8G54_036959</name>
</gene>
<accession>A0AAQ3MID5</accession>
<name>A0AAQ3MID5_VIGMU</name>
<dbReference type="InterPro" id="IPR058594">
    <property type="entry name" value="PB1-like_dom_pln"/>
</dbReference>
<evidence type="ECO:0000313" key="11">
    <source>
        <dbReference type="EMBL" id="WVY91445.1"/>
    </source>
</evidence>
<evidence type="ECO:0000256" key="8">
    <source>
        <dbReference type="SAM" id="Phobius"/>
    </source>
</evidence>
<evidence type="ECO:0000256" key="7">
    <source>
        <dbReference type="SAM" id="MobiDB-lite"/>
    </source>
</evidence>
<reference evidence="11 12" key="1">
    <citation type="journal article" date="2023" name="Life. Sci Alliance">
        <title>Evolutionary insights into 3D genome organization and epigenetic landscape of Vigna mungo.</title>
        <authorList>
            <person name="Junaid A."/>
            <person name="Singh B."/>
            <person name="Bhatia S."/>
        </authorList>
    </citation>
    <scope>NUCLEOTIDE SEQUENCE [LARGE SCALE GENOMIC DNA]</scope>
    <source>
        <strain evidence="11">Urdbean</strain>
    </source>
</reference>
<evidence type="ECO:0000259" key="10">
    <source>
        <dbReference type="Pfam" id="PF26130"/>
    </source>
</evidence>
<feature type="region of interest" description="Disordered" evidence="7">
    <location>
        <begin position="434"/>
        <end position="453"/>
    </location>
</feature>
<dbReference type="Pfam" id="PF26130">
    <property type="entry name" value="PB1-like"/>
    <property type="match status" value="1"/>
</dbReference>
<evidence type="ECO:0000259" key="9">
    <source>
        <dbReference type="Pfam" id="PF13962"/>
    </source>
</evidence>
<protein>
    <recommendedName>
        <fullName evidence="13">PGG domain-containing protein</fullName>
    </recommendedName>
</protein>
<evidence type="ECO:0000256" key="5">
    <source>
        <dbReference type="ARBA" id="ARBA00023043"/>
    </source>
</evidence>
<feature type="transmembrane region" description="Helical" evidence="8">
    <location>
        <begin position="167"/>
        <end position="189"/>
    </location>
</feature>
<evidence type="ECO:0000256" key="1">
    <source>
        <dbReference type="ARBA" id="ARBA00004141"/>
    </source>
</evidence>
<keyword evidence="12" id="KW-1185">Reference proteome</keyword>
<feature type="transmembrane region" description="Helical" evidence="8">
    <location>
        <begin position="128"/>
        <end position="147"/>
    </location>
</feature>
<dbReference type="Pfam" id="PF13962">
    <property type="entry name" value="PGG"/>
    <property type="match status" value="1"/>
</dbReference>
<feature type="transmembrane region" description="Helical" evidence="8">
    <location>
        <begin position="93"/>
        <end position="116"/>
    </location>
</feature>
<keyword evidence="4 8" id="KW-1133">Transmembrane helix</keyword>